<feature type="compositionally biased region" description="Basic and acidic residues" evidence="1">
    <location>
        <begin position="1"/>
        <end position="10"/>
    </location>
</feature>
<feature type="compositionally biased region" description="Polar residues" evidence="1">
    <location>
        <begin position="25"/>
        <end position="36"/>
    </location>
</feature>
<evidence type="ECO:0000256" key="1">
    <source>
        <dbReference type="SAM" id="MobiDB-lite"/>
    </source>
</evidence>
<dbReference type="EMBL" id="FNUS01000006">
    <property type="protein sequence ID" value="SEG47763.1"/>
    <property type="molecule type" value="Genomic_DNA"/>
</dbReference>
<dbReference type="Proteomes" id="UP000236738">
    <property type="component" value="Unassembled WGS sequence"/>
</dbReference>
<keyword evidence="3" id="KW-1185">Reference proteome</keyword>
<proteinExistence type="predicted"/>
<accession>A0A1H6AG68</accession>
<gene>
    <name evidence="2" type="ORF">SAMN05421847_2426</name>
</gene>
<dbReference type="RefSeq" id="WP_103914296.1">
    <property type="nucleotide sequence ID" value="NZ_FNUS01000006.1"/>
</dbReference>
<dbReference type="OrthoDB" id="1274607at2"/>
<sequence>MNTDNNRKGQNENLEELNYPKSDDIFTQNEPVSIDSNGELRENEDLDDAMEMGLDVPGSELDNAQEDVGSEDEENNYYSTSDNNDNHEEVNEDLIN</sequence>
<evidence type="ECO:0000313" key="2">
    <source>
        <dbReference type="EMBL" id="SEG47763.1"/>
    </source>
</evidence>
<feature type="compositionally biased region" description="Acidic residues" evidence="1">
    <location>
        <begin position="63"/>
        <end position="75"/>
    </location>
</feature>
<reference evidence="3" key="1">
    <citation type="submission" date="2016-10" db="EMBL/GenBank/DDBJ databases">
        <authorList>
            <person name="Varghese N."/>
            <person name="Submissions S."/>
        </authorList>
    </citation>
    <scope>NUCLEOTIDE SEQUENCE [LARGE SCALE GENOMIC DNA]</scope>
    <source>
        <strain evidence="3">DSM 21580</strain>
    </source>
</reference>
<organism evidence="2 3">
    <name type="scientific">Halpernia humi</name>
    <dbReference type="NCBI Taxonomy" id="493375"/>
    <lineage>
        <taxon>Bacteria</taxon>
        <taxon>Pseudomonadati</taxon>
        <taxon>Bacteroidota</taxon>
        <taxon>Flavobacteriia</taxon>
        <taxon>Flavobacteriales</taxon>
        <taxon>Weeksellaceae</taxon>
        <taxon>Chryseobacterium group</taxon>
        <taxon>Halpernia</taxon>
    </lineage>
</organism>
<name>A0A1H6AG68_9FLAO</name>
<feature type="region of interest" description="Disordered" evidence="1">
    <location>
        <begin position="1"/>
        <end position="96"/>
    </location>
</feature>
<protein>
    <submittedName>
        <fullName evidence="2">Uncharacterized protein</fullName>
    </submittedName>
</protein>
<evidence type="ECO:0000313" key="3">
    <source>
        <dbReference type="Proteomes" id="UP000236738"/>
    </source>
</evidence>
<dbReference type="AlphaFoldDB" id="A0A1H6AG68"/>